<organism evidence="7 8">
    <name type="scientific">Caulochytrium protostelioides</name>
    <dbReference type="NCBI Taxonomy" id="1555241"/>
    <lineage>
        <taxon>Eukaryota</taxon>
        <taxon>Fungi</taxon>
        <taxon>Fungi incertae sedis</taxon>
        <taxon>Chytridiomycota</taxon>
        <taxon>Chytridiomycota incertae sedis</taxon>
        <taxon>Chytridiomycetes</taxon>
        <taxon>Caulochytriales</taxon>
        <taxon>Caulochytriaceae</taxon>
        <taxon>Caulochytrium</taxon>
    </lineage>
</organism>
<dbReference type="EC" id="2.4.2.1" evidence="5"/>
<reference evidence="8" key="1">
    <citation type="journal article" date="2018" name="Nat. Microbiol.">
        <title>Leveraging single-cell genomics to expand the fungal tree of life.</title>
        <authorList>
            <person name="Ahrendt S.R."/>
            <person name="Quandt C.A."/>
            <person name="Ciobanu D."/>
            <person name="Clum A."/>
            <person name="Salamov A."/>
            <person name="Andreopoulos B."/>
            <person name="Cheng J.F."/>
            <person name="Woyke T."/>
            <person name="Pelin A."/>
            <person name="Henrissat B."/>
            <person name="Reynolds N.K."/>
            <person name="Benny G.L."/>
            <person name="Smith M.E."/>
            <person name="James T.Y."/>
            <person name="Grigoriev I.V."/>
        </authorList>
    </citation>
    <scope>NUCLEOTIDE SEQUENCE [LARGE SCALE GENOMIC DNA]</scope>
    <source>
        <strain evidence="8">ATCC 52028</strain>
    </source>
</reference>
<keyword evidence="8" id="KW-1185">Reference proteome</keyword>
<accession>A0A4V1IUG1</accession>
<evidence type="ECO:0000256" key="4">
    <source>
        <dbReference type="ARBA" id="ARBA00022679"/>
    </source>
</evidence>
<dbReference type="NCBIfam" id="TIGR01697">
    <property type="entry name" value="PNPH-PUNA-XAPA"/>
    <property type="match status" value="1"/>
</dbReference>
<evidence type="ECO:0000256" key="5">
    <source>
        <dbReference type="PIRNR" id="PIRNR000477"/>
    </source>
</evidence>
<dbReference type="EMBL" id="ML014215">
    <property type="protein sequence ID" value="RKP00439.1"/>
    <property type="molecule type" value="Genomic_DNA"/>
</dbReference>
<proteinExistence type="inferred from homology"/>
<dbReference type="GO" id="GO:0005737">
    <property type="term" value="C:cytoplasm"/>
    <property type="evidence" value="ECO:0007669"/>
    <property type="project" value="TreeGrafter"/>
</dbReference>
<evidence type="ECO:0000256" key="3">
    <source>
        <dbReference type="ARBA" id="ARBA00022676"/>
    </source>
</evidence>
<gene>
    <name evidence="7" type="ORF">CXG81DRAFT_29969</name>
</gene>
<dbReference type="GO" id="GO:0004731">
    <property type="term" value="F:purine-nucleoside phosphorylase activity"/>
    <property type="evidence" value="ECO:0007669"/>
    <property type="project" value="UniProtKB-EC"/>
</dbReference>
<dbReference type="STRING" id="1555241.A0A4V1IUG1"/>
<evidence type="ECO:0000313" key="7">
    <source>
        <dbReference type="EMBL" id="RKP00439.1"/>
    </source>
</evidence>
<dbReference type="Proteomes" id="UP000274922">
    <property type="component" value="Unassembled WGS sequence"/>
</dbReference>
<comment type="similarity">
    <text evidence="2 5">Belongs to the PNP/MTAP phosphorylase family.</text>
</comment>
<keyword evidence="3 5" id="KW-0328">Glycosyltransferase</keyword>
<evidence type="ECO:0000313" key="8">
    <source>
        <dbReference type="Proteomes" id="UP000274922"/>
    </source>
</evidence>
<dbReference type="PIRSF" id="PIRSF000477">
    <property type="entry name" value="PurNPase"/>
    <property type="match status" value="1"/>
</dbReference>
<dbReference type="InterPro" id="IPR018099">
    <property type="entry name" value="Purine_phosphorylase-2_CS"/>
</dbReference>
<dbReference type="InterPro" id="IPR000845">
    <property type="entry name" value="Nucleoside_phosphorylase_d"/>
</dbReference>
<evidence type="ECO:0000259" key="6">
    <source>
        <dbReference type="Pfam" id="PF01048"/>
    </source>
</evidence>
<dbReference type="AlphaFoldDB" id="A0A4V1IUG1"/>
<dbReference type="CDD" id="cd09009">
    <property type="entry name" value="PNP-EcPNPII_like"/>
    <property type="match status" value="1"/>
</dbReference>
<dbReference type="GO" id="GO:0009116">
    <property type="term" value="P:nucleoside metabolic process"/>
    <property type="evidence" value="ECO:0007669"/>
    <property type="project" value="InterPro"/>
</dbReference>
<dbReference type="Gene3D" id="3.40.50.1580">
    <property type="entry name" value="Nucleoside phosphorylase domain"/>
    <property type="match status" value="1"/>
</dbReference>
<dbReference type="InterPro" id="IPR011268">
    <property type="entry name" value="Purine_phosphorylase"/>
</dbReference>
<keyword evidence="4 5" id="KW-0808">Transferase</keyword>
<evidence type="ECO:0000256" key="2">
    <source>
        <dbReference type="ARBA" id="ARBA00006751"/>
    </source>
</evidence>
<dbReference type="SUPFAM" id="SSF53167">
    <property type="entry name" value="Purine and uridine phosphorylases"/>
    <property type="match status" value="1"/>
</dbReference>
<dbReference type="Pfam" id="PF01048">
    <property type="entry name" value="PNP_UDP_1"/>
    <property type="match status" value="1"/>
</dbReference>
<dbReference type="OrthoDB" id="10261782at2759"/>
<dbReference type="UniPathway" id="UPA00606"/>
<dbReference type="NCBIfam" id="NF006054">
    <property type="entry name" value="PRK08202.1"/>
    <property type="match status" value="1"/>
</dbReference>
<protein>
    <recommendedName>
        <fullName evidence="5">Purine nucleoside phosphorylase</fullName>
        <ecNumber evidence="5">2.4.2.1</ecNumber>
    </recommendedName>
    <alternativeName>
        <fullName evidence="5">Inosine-guanosine phosphorylase</fullName>
    </alternativeName>
</protein>
<dbReference type="PANTHER" id="PTHR11904:SF9">
    <property type="entry name" value="PURINE NUCLEOSIDE PHOSPHORYLASE-RELATED"/>
    <property type="match status" value="1"/>
</dbReference>
<name>A0A4V1IUG1_9FUNG</name>
<dbReference type="PANTHER" id="PTHR11904">
    <property type="entry name" value="METHYLTHIOADENOSINE/PURINE NUCLEOSIDE PHOSPHORYLASE"/>
    <property type="match status" value="1"/>
</dbReference>
<dbReference type="PROSITE" id="PS01240">
    <property type="entry name" value="PNP_MTAP_2"/>
    <property type="match status" value="1"/>
</dbReference>
<evidence type="ECO:0000256" key="1">
    <source>
        <dbReference type="ARBA" id="ARBA00005058"/>
    </source>
</evidence>
<comment type="pathway">
    <text evidence="1 5">Purine metabolism; purine nucleoside salvage.</text>
</comment>
<feature type="domain" description="Nucleoside phosphorylase" evidence="6">
    <location>
        <begin position="35"/>
        <end position="296"/>
    </location>
</feature>
<comment type="function">
    <text evidence="5">The purine nucleoside phosphorylases catalyze the phosphorolytic breakdown of the N-glycosidic bond in the beta-(deoxy)ribonucleoside molecules, with the formation of the corresponding free purine bases and pentose-1-phosphate.</text>
</comment>
<dbReference type="InterPro" id="IPR035994">
    <property type="entry name" value="Nucleoside_phosphorylase_sf"/>
</dbReference>
<sequence length="321" mass="33749">MAQPRCFTSEPPPLERAAAAWLRARLPPALHSPVFGIVCGSGLGGLVDSLDPATTVAFPYRDIPFFATSTVPGHKGELVFGLLQGQPTVVMAGRLHAYEGHAVIRTVFPIRVMRRLGVDVLILSNAAGGVNPRYKEGDLVVIRDHISLPGMTEANPLVGPNLDAFGERFPAVGSAYTYALREKAFEAALAIGFDVASLHEGVYCMLQGPSYETRAEARWLRSMGVDTVGMSTVPEVLVAAHAGMRVLALSLVTDMVPTDPVPSARDATSAPVTTSAAGTETVVTHDAVLAKVAQRSAAIEALVRQIVCDVAASEDATPASG</sequence>